<reference evidence="1" key="2">
    <citation type="submission" date="2021-04" db="EMBL/GenBank/DDBJ databases">
        <authorList>
            <person name="Gilroy R."/>
        </authorList>
    </citation>
    <scope>NUCLEOTIDE SEQUENCE</scope>
    <source>
        <strain evidence="1">ChiSjej1B19-5720</strain>
    </source>
</reference>
<comment type="caution">
    <text evidence="1">The sequence shown here is derived from an EMBL/GenBank/DDBJ whole genome shotgun (WGS) entry which is preliminary data.</text>
</comment>
<proteinExistence type="predicted"/>
<gene>
    <name evidence="1" type="ORF">IAA06_01635</name>
</gene>
<evidence type="ECO:0000313" key="2">
    <source>
        <dbReference type="Proteomes" id="UP000823842"/>
    </source>
</evidence>
<protein>
    <recommendedName>
        <fullName evidence="3">PD-(D/E)XK nuclease family transposase</fullName>
    </recommendedName>
</protein>
<evidence type="ECO:0000313" key="1">
    <source>
        <dbReference type="EMBL" id="HJB27484.1"/>
    </source>
</evidence>
<dbReference type="Proteomes" id="UP000823842">
    <property type="component" value="Unassembled WGS sequence"/>
</dbReference>
<dbReference type="AlphaFoldDB" id="A0A9D2LQH9"/>
<reference evidence="1" key="1">
    <citation type="journal article" date="2021" name="PeerJ">
        <title>Extensive microbial diversity within the chicken gut microbiome revealed by metagenomics and culture.</title>
        <authorList>
            <person name="Gilroy R."/>
            <person name="Ravi A."/>
            <person name="Getino M."/>
            <person name="Pursley I."/>
            <person name="Horton D.L."/>
            <person name="Alikhan N.F."/>
            <person name="Baker D."/>
            <person name="Gharbi K."/>
            <person name="Hall N."/>
            <person name="Watson M."/>
            <person name="Adriaenssens E.M."/>
            <person name="Foster-Nyarko E."/>
            <person name="Jarju S."/>
            <person name="Secka A."/>
            <person name="Antonio M."/>
            <person name="Oren A."/>
            <person name="Chaudhuri R.R."/>
            <person name="La Ragione R."/>
            <person name="Hildebrand F."/>
            <person name="Pallen M.J."/>
        </authorList>
    </citation>
    <scope>NUCLEOTIDE SEQUENCE</scope>
    <source>
        <strain evidence="1">ChiSjej1B19-5720</strain>
    </source>
</reference>
<dbReference type="EMBL" id="DWYZ01000039">
    <property type="protein sequence ID" value="HJB27484.1"/>
    <property type="molecule type" value="Genomic_DNA"/>
</dbReference>
<accession>A0A9D2LQH9</accession>
<sequence>MENFNDGSHILYVNSAIQDDTELGRLMHDLTCRDPDKMYSPILAERVRELKETQKGVEIMCREMDKIFNEGVELGEERGFERGKMEAKQETVLSMAEMGISPEQIAKAVKENVNLVQKWISESMAMAKP</sequence>
<evidence type="ECO:0008006" key="3">
    <source>
        <dbReference type="Google" id="ProtNLM"/>
    </source>
</evidence>
<name>A0A9D2LQH9_9FIRM</name>
<organism evidence="1 2">
    <name type="scientific">Candidatus Blautia faecavium</name>
    <dbReference type="NCBI Taxonomy" id="2838487"/>
    <lineage>
        <taxon>Bacteria</taxon>
        <taxon>Bacillati</taxon>
        <taxon>Bacillota</taxon>
        <taxon>Clostridia</taxon>
        <taxon>Lachnospirales</taxon>
        <taxon>Lachnospiraceae</taxon>
        <taxon>Blautia</taxon>
    </lineage>
</organism>